<evidence type="ECO:0000259" key="2">
    <source>
        <dbReference type="Pfam" id="PF00176"/>
    </source>
</evidence>
<dbReference type="InterPro" id="IPR029063">
    <property type="entry name" value="SAM-dependent_MTases_sf"/>
</dbReference>
<accession>A0ABT6UEN7</accession>
<organism evidence="3 4">
    <name type="scientific">Shewanella xiamenensis</name>
    <dbReference type="NCBI Taxonomy" id="332186"/>
    <lineage>
        <taxon>Bacteria</taxon>
        <taxon>Pseudomonadati</taxon>
        <taxon>Pseudomonadota</taxon>
        <taxon>Gammaproteobacteria</taxon>
        <taxon>Alteromonadales</taxon>
        <taxon>Shewanellaceae</taxon>
        <taxon>Shewanella</taxon>
    </lineage>
</organism>
<dbReference type="Gene3D" id="3.40.50.150">
    <property type="entry name" value="Vaccinia Virus protein VP39"/>
    <property type="match status" value="1"/>
</dbReference>
<dbReference type="InterPro" id="IPR038718">
    <property type="entry name" value="SNF2-like_sf"/>
</dbReference>
<dbReference type="InterPro" id="IPR050496">
    <property type="entry name" value="SNF2_RAD54_helicase_repair"/>
</dbReference>
<dbReference type="GO" id="GO:0004386">
    <property type="term" value="F:helicase activity"/>
    <property type="evidence" value="ECO:0007669"/>
    <property type="project" value="UniProtKB-KW"/>
</dbReference>
<comment type="caution">
    <text evidence="3">The sequence shown here is derived from an EMBL/GenBank/DDBJ whole genome shotgun (WGS) entry which is preliminary data.</text>
</comment>
<protein>
    <submittedName>
        <fullName evidence="3">DEAD/DEAH box helicase</fullName>
    </submittedName>
</protein>
<dbReference type="InterPro" id="IPR000330">
    <property type="entry name" value="SNF2_N"/>
</dbReference>
<keyword evidence="1 3" id="KW-0067">ATP-binding</keyword>
<dbReference type="Gene3D" id="3.40.50.300">
    <property type="entry name" value="P-loop containing nucleotide triphosphate hydrolases"/>
    <property type="match status" value="1"/>
</dbReference>
<evidence type="ECO:0000256" key="1">
    <source>
        <dbReference type="ARBA" id="ARBA00022806"/>
    </source>
</evidence>
<dbReference type="PANTHER" id="PTHR45629:SF7">
    <property type="entry name" value="DNA EXCISION REPAIR PROTEIN ERCC-6-RELATED"/>
    <property type="match status" value="1"/>
</dbReference>
<gene>
    <name evidence="3" type="ORF">ODY93_12995</name>
</gene>
<dbReference type="SUPFAM" id="SSF53335">
    <property type="entry name" value="S-adenosyl-L-methionine-dependent methyltransferases"/>
    <property type="match status" value="1"/>
</dbReference>
<dbReference type="Proteomes" id="UP001159075">
    <property type="component" value="Unassembled WGS sequence"/>
</dbReference>
<dbReference type="InterPro" id="IPR027417">
    <property type="entry name" value="P-loop_NTPase"/>
</dbReference>
<dbReference type="Pfam" id="PF00176">
    <property type="entry name" value="SNF2-rel_dom"/>
    <property type="match status" value="1"/>
</dbReference>
<proteinExistence type="predicted"/>
<keyword evidence="4" id="KW-1185">Reference proteome</keyword>
<dbReference type="RefSeq" id="WP_282679453.1">
    <property type="nucleotide sequence ID" value="NZ_CP106875.1"/>
</dbReference>
<keyword evidence="1 3" id="KW-0378">Hydrolase</keyword>
<name>A0ABT6UEN7_9GAMM</name>
<dbReference type="Gene3D" id="3.40.50.10810">
    <property type="entry name" value="Tandem AAA-ATPase domain"/>
    <property type="match status" value="1"/>
</dbReference>
<evidence type="ECO:0000313" key="3">
    <source>
        <dbReference type="EMBL" id="MDI5832488.1"/>
    </source>
</evidence>
<dbReference type="SUPFAM" id="SSF52540">
    <property type="entry name" value="P-loop containing nucleoside triphosphate hydrolases"/>
    <property type="match status" value="2"/>
</dbReference>
<dbReference type="EMBL" id="JAOTLW010000013">
    <property type="protein sequence ID" value="MDI5832488.1"/>
    <property type="molecule type" value="Genomic_DNA"/>
</dbReference>
<keyword evidence="1 3" id="KW-0547">Nucleotide-binding</keyword>
<feature type="domain" description="SNF2 N-terminal" evidence="2">
    <location>
        <begin position="530"/>
        <end position="676"/>
    </location>
</feature>
<sequence length="1037" mass="115697">MSIWVKLDKLVSRGKSSGKAGSLGALHAHRGVTLSQFFTPAWVVEHAWQIIAQAIDPAQRYSLLDNSMGAASMYRCANPSNIDLYGIDIDRELVANVIDCFNGSEFSTRFVTASMTDVKLGQFSIACINPPFSIQLDSQSMTPYEGITHFGKLGPNTSALSHEYALAQALSHCDIVAAVIPASFTQKIRSGEFPAIDLNRLRAVLHLPNDCFSSESVAQFKTDLVIFSKPFNKPLPQAFYNSVLVEANIDEHSPITQIKAIHCRAIQSLRPSIDVISMASSEPVIVTPPSDDKRVILRRAGRNIKLKFFDGGTEAKVLNRLMGAALVSTSKQRYPTASKYEGTYRLSIDVLVMQDDPFAALDQLCADIALFGGVPVVDHQLTKGVAALMKEHKLKSTPFGRTVYRKGQPQVSGTANKTLLLNRTDRNSLVKKGELVTASRTLNGYAVQTDKGLIECSTELFLSAFDIGGEIDSGYWEEIHAPLKESFPQEIGKIEKQAVALGLDKLLTMDYQLTDCCELALMGSAICGWEMALGKTRLEISLALLMKGTSLIVLKSRLIDEMMIELKAIGVDMALVNVIDSVHSARHLTKLNIISYETLRRAVNRKCEKFTFAHILKNKIQNLFADEGGCLTNTTTQQSVALYRVNAKNRFILDGTPCPNYPREMLALLHFVTKGAKSYMPYSNDADGIHYTKWLIDSAKHQICGRKAFLDMFSTFEWATNEFFDTGVGAKREVPKVNQQNLGEFRALISPFLKRRVQQEPAVSKHIKFPVPVLHKPIEIEWDFNHLVQYVSVVEDFAQWFQAYQEKMKGEDKACSLVVVLARLEACFQACNVPQNINPEVARPIKTLTSKERACIELVKGEVAKGRRPIVFAKNPVVLHRLGAELTTAGISNLVFTGEETIKQRTNRLNDQIRQGDTQVMLASLGVTQDGLNLHQLNTFVFYNRSYMSRAEFQGIYRLVRPKQLSDVYGYFLHLRGSIDEYMGQLIEWKQLASEAGLDFGDQPEQEFKHFEHFIAAFLESIPALKEQIKLARNKAA</sequence>
<keyword evidence="1 3" id="KW-0347">Helicase</keyword>
<evidence type="ECO:0000313" key="4">
    <source>
        <dbReference type="Proteomes" id="UP001159075"/>
    </source>
</evidence>
<dbReference type="PANTHER" id="PTHR45629">
    <property type="entry name" value="SNF2/RAD54 FAMILY MEMBER"/>
    <property type="match status" value="1"/>
</dbReference>
<reference evidence="3 4" key="1">
    <citation type="submission" date="2022-09" db="EMBL/GenBank/DDBJ databases">
        <title>The outer-membrane cytochrome OmcA is essential for infection of Shewanella oneidensis by a zebrafish-associated bacteriophage.</title>
        <authorList>
            <person name="Grenfell A.W."/>
            <person name="Intile P."/>
            <person name="Mcfarlane J."/>
            <person name="Leung D."/>
            <person name="Abdalla K."/>
            <person name="Wold M."/>
            <person name="Kees E."/>
            <person name="Gralnick J."/>
        </authorList>
    </citation>
    <scope>NUCLEOTIDE SEQUENCE [LARGE SCALE GENOMIC DNA]</scope>
    <source>
        <strain evidence="3 4">NF-5</strain>
    </source>
</reference>